<gene>
    <name evidence="5" type="ORF">RAN89_01370</name>
</gene>
<evidence type="ECO:0000256" key="2">
    <source>
        <dbReference type="ARBA" id="ARBA00023136"/>
    </source>
</evidence>
<evidence type="ECO:0000259" key="4">
    <source>
        <dbReference type="Pfam" id="PF05433"/>
    </source>
</evidence>
<evidence type="ECO:0000313" key="5">
    <source>
        <dbReference type="EMBL" id="WNO05100.1"/>
    </source>
</evidence>
<protein>
    <submittedName>
        <fullName evidence="5">Glycine zipper 2TM domain-containing protein</fullName>
    </submittedName>
</protein>
<proteinExistence type="predicted"/>
<sequence>MTFKTLFTLSLLCAAGASGAQEVGRVISTQAIVQQVATPRQVCTDQQVEVIPQKSGAGAAMGAVAGGAIGNAVGRGAGNAAATVIGVLGGAVLGDRIEGSPPPQMQTVRNCNTQNFYENRTVGYNVIYEYAGRQYSVQMPHDPGPTVQLQVTPVGLNNPNPAYTPQAPVVQQTYVPAPVIEFRVIYQPYYPRPYYFPPVNLHFGYGHWGHHPWR</sequence>
<dbReference type="Proteomes" id="UP001302257">
    <property type="component" value="Chromosome"/>
</dbReference>
<keyword evidence="3" id="KW-0732">Signal</keyword>
<dbReference type="InterPro" id="IPR051407">
    <property type="entry name" value="Bact_OM_lipoprot/Surf_antigen"/>
</dbReference>
<dbReference type="Pfam" id="PF05433">
    <property type="entry name" value="Rick_17kDa_Anti"/>
    <property type="match status" value="1"/>
</dbReference>
<evidence type="ECO:0000256" key="1">
    <source>
        <dbReference type="ARBA" id="ARBA00004370"/>
    </source>
</evidence>
<reference evidence="5 6" key="1">
    <citation type="submission" date="2023-08" db="EMBL/GenBank/DDBJ databases">
        <title>Rhodoferax potami sp. nov. and Rhodoferax mekongensis sp. nov., isolated from the Mekong River in Thailand.</title>
        <authorList>
            <person name="Kitikhun S."/>
            <person name="Charoenyingcharoen P."/>
            <person name="Siriarchawattana P."/>
            <person name="Likhitrattanapisal S."/>
            <person name="Nilsakha T."/>
            <person name="Chanpet A."/>
            <person name="Rattanawaree P."/>
            <person name="Ingsriswang S."/>
        </authorList>
    </citation>
    <scope>NUCLEOTIDE SEQUENCE [LARGE SCALE GENOMIC DNA]</scope>
    <source>
        <strain evidence="5 6">TBRC 17307</strain>
    </source>
</reference>
<keyword evidence="2" id="KW-0472">Membrane</keyword>
<dbReference type="PANTHER" id="PTHR35603:SF2">
    <property type="entry name" value="OUTER MEMBRANE LIPOPROTEIN"/>
    <property type="match status" value="1"/>
</dbReference>
<keyword evidence="6" id="KW-1185">Reference proteome</keyword>
<comment type="subcellular location">
    <subcellularLocation>
        <location evidence="1">Membrane</location>
    </subcellularLocation>
</comment>
<dbReference type="RefSeq" id="WP_313867904.1">
    <property type="nucleotide sequence ID" value="NZ_CP132507.1"/>
</dbReference>
<evidence type="ECO:0000313" key="6">
    <source>
        <dbReference type="Proteomes" id="UP001302257"/>
    </source>
</evidence>
<organism evidence="5 6">
    <name type="scientific">Rhodoferax mekongensis</name>
    <dbReference type="NCBI Taxonomy" id="3068341"/>
    <lineage>
        <taxon>Bacteria</taxon>
        <taxon>Pseudomonadati</taxon>
        <taxon>Pseudomonadota</taxon>
        <taxon>Betaproteobacteria</taxon>
        <taxon>Burkholderiales</taxon>
        <taxon>Comamonadaceae</taxon>
        <taxon>Rhodoferax</taxon>
    </lineage>
</organism>
<evidence type="ECO:0000256" key="3">
    <source>
        <dbReference type="SAM" id="SignalP"/>
    </source>
</evidence>
<feature type="chain" id="PRO_5047195692" evidence="3">
    <location>
        <begin position="21"/>
        <end position="214"/>
    </location>
</feature>
<feature type="domain" description="Glycine zipper 2TM" evidence="4">
    <location>
        <begin position="57"/>
        <end position="98"/>
    </location>
</feature>
<accession>A0ABZ0AZK9</accession>
<dbReference type="PANTHER" id="PTHR35603">
    <property type="match status" value="1"/>
</dbReference>
<dbReference type="InterPro" id="IPR008816">
    <property type="entry name" value="Gly_zipper_2TM_dom"/>
</dbReference>
<name>A0ABZ0AZK9_9BURK</name>
<feature type="signal peptide" evidence="3">
    <location>
        <begin position="1"/>
        <end position="20"/>
    </location>
</feature>
<dbReference type="EMBL" id="CP132507">
    <property type="protein sequence ID" value="WNO05100.1"/>
    <property type="molecule type" value="Genomic_DNA"/>
</dbReference>